<gene>
    <name evidence="2" type="ORF">GCM10010260_28620</name>
</gene>
<feature type="compositionally biased region" description="Basic and acidic residues" evidence="1">
    <location>
        <begin position="53"/>
        <end position="68"/>
    </location>
</feature>
<comment type="caution">
    <text evidence="2">The sequence shown here is derived from an EMBL/GenBank/DDBJ whole genome shotgun (WGS) entry which is preliminary data.</text>
</comment>
<dbReference type="AlphaFoldDB" id="A0A918IA35"/>
<organism evidence="2 3">
    <name type="scientific">Streptomyces filipinensis</name>
    <dbReference type="NCBI Taxonomy" id="66887"/>
    <lineage>
        <taxon>Bacteria</taxon>
        <taxon>Bacillati</taxon>
        <taxon>Actinomycetota</taxon>
        <taxon>Actinomycetes</taxon>
        <taxon>Kitasatosporales</taxon>
        <taxon>Streptomycetaceae</taxon>
        <taxon>Streptomyces</taxon>
    </lineage>
</organism>
<keyword evidence="3" id="KW-1185">Reference proteome</keyword>
<feature type="region of interest" description="Disordered" evidence="1">
    <location>
        <begin position="31"/>
        <end position="77"/>
    </location>
</feature>
<proteinExistence type="predicted"/>
<evidence type="ECO:0000313" key="2">
    <source>
        <dbReference type="EMBL" id="GGU92273.1"/>
    </source>
</evidence>
<sequence>MTPDEAAAFEAESDFPAAIALRRADDARKVRGLPSLRSTPGDRSRSEWPPADARGREVAVESLGDRRSAVRPRPAAS</sequence>
<name>A0A918IA35_9ACTN</name>
<reference evidence="2" key="1">
    <citation type="journal article" date="2014" name="Int. J. Syst. Evol. Microbiol.">
        <title>Complete genome sequence of Corynebacterium casei LMG S-19264T (=DSM 44701T), isolated from a smear-ripened cheese.</title>
        <authorList>
            <consortium name="US DOE Joint Genome Institute (JGI-PGF)"/>
            <person name="Walter F."/>
            <person name="Albersmeier A."/>
            <person name="Kalinowski J."/>
            <person name="Ruckert C."/>
        </authorList>
    </citation>
    <scope>NUCLEOTIDE SEQUENCE</scope>
    <source>
        <strain evidence="2">JCM 4369</strain>
    </source>
</reference>
<evidence type="ECO:0000313" key="3">
    <source>
        <dbReference type="Proteomes" id="UP000618795"/>
    </source>
</evidence>
<reference evidence="2" key="2">
    <citation type="submission" date="2020-09" db="EMBL/GenBank/DDBJ databases">
        <authorList>
            <person name="Sun Q."/>
            <person name="Ohkuma M."/>
        </authorList>
    </citation>
    <scope>NUCLEOTIDE SEQUENCE</scope>
    <source>
        <strain evidence="2">JCM 4369</strain>
    </source>
</reference>
<evidence type="ECO:0000256" key="1">
    <source>
        <dbReference type="SAM" id="MobiDB-lite"/>
    </source>
</evidence>
<dbReference type="Proteomes" id="UP000618795">
    <property type="component" value="Unassembled WGS sequence"/>
</dbReference>
<dbReference type="EMBL" id="BMTD01000005">
    <property type="protein sequence ID" value="GGU92273.1"/>
    <property type="molecule type" value="Genomic_DNA"/>
</dbReference>
<dbReference type="RefSeq" id="WP_229854096.1">
    <property type="nucleotide sequence ID" value="NZ_BMTD01000005.1"/>
</dbReference>
<accession>A0A918IA35</accession>
<protein>
    <submittedName>
        <fullName evidence="2">Uncharacterized protein</fullName>
    </submittedName>
</protein>